<feature type="compositionally biased region" description="Low complexity" evidence="1">
    <location>
        <begin position="391"/>
        <end position="409"/>
    </location>
</feature>
<evidence type="ECO:0000313" key="3">
    <source>
        <dbReference type="Proteomes" id="UP000320762"/>
    </source>
</evidence>
<sequence length="691" mass="77844">MLLDDSPPLPDELPPPAEAEAPDSCDRTPLSPPAAPDPEKTGRSDVRVWVNGTKLAFFQRYLPQWRACDGDSKARGRFYDWITLMFSRKYGFDFDINTDLDQDIPDPDPKCLLAVEEEGVAEDVVKQRQAWMKSMRKRIQQWYLDHARSKKQRVDPDKILLSLVASEHKNTRKPSDLEYYSRKYYDERVADTVNEEWSKQNEAYQAALQTWRESGEDPQTRPATLERITTVRSVTKRRWEQEPWQFREELRRQRDADHQHQSQTTSAALQRTIPKTVEDYIDALEVAPLVLQPLADALARKFGLLTSILICGPMPDEGGRIGMLGAHSGRTPDLQQIWPEAEHQTYSHVSDSFIGFAHRIYNEECRTRARPGTEYGTPAPASAYAGTEEPSASSQSPVPMESSSAASAAPLQVDCDGDHPTVSDSEEALQPDQSEHELPVFHEESQDQPRPASVVASAPSSPSVVLPPAAARVAAHASHVHEDNGQDHSVWSTKPHRDWPDHLSGALEACARGRTWGMSWAATVSAFLRYENFVGRPRDDLGRKVVVKDLRPKEYVTWARGGVRRYQRTVNIDEVPVFREKWWLWWAAIVSMRAGVAGGGLIDVETFLARLTSPDDWQGLELTCGRNGLVQVVMTLLWWGEAVNTGVVDAKNWHDWDLACDDFRQTLEALVQTARKPKRCQAQGLSTAPAD</sequence>
<keyword evidence="3" id="KW-1185">Reference proteome</keyword>
<proteinExistence type="predicted"/>
<organism evidence="2 3">
    <name type="scientific">Schizophyllum amplum</name>
    <dbReference type="NCBI Taxonomy" id="97359"/>
    <lineage>
        <taxon>Eukaryota</taxon>
        <taxon>Fungi</taxon>
        <taxon>Dikarya</taxon>
        <taxon>Basidiomycota</taxon>
        <taxon>Agaricomycotina</taxon>
        <taxon>Agaricomycetes</taxon>
        <taxon>Agaricomycetidae</taxon>
        <taxon>Agaricales</taxon>
        <taxon>Schizophyllaceae</taxon>
        <taxon>Schizophyllum</taxon>
    </lineage>
</organism>
<feature type="region of interest" description="Disordered" evidence="1">
    <location>
        <begin position="1"/>
        <end position="45"/>
    </location>
</feature>
<accession>A0A550BV11</accession>
<feature type="compositionally biased region" description="Basic and acidic residues" evidence="1">
    <location>
        <begin position="433"/>
        <end position="447"/>
    </location>
</feature>
<evidence type="ECO:0000313" key="2">
    <source>
        <dbReference type="EMBL" id="TRM56346.1"/>
    </source>
</evidence>
<comment type="caution">
    <text evidence="2">The sequence shown here is derived from an EMBL/GenBank/DDBJ whole genome shotgun (WGS) entry which is preliminary data.</text>
</comment>
<evidence type="ECO:0000256" key="1">
    <source>
        <dbReference type="SAM" id="MobiDB-lite"/>
    </source>
</evidence>
<protein>
    <submittedName>
        <fullName evidence="2">Uncharacterized protein</fullName>
    </submittedName>
</protein>
<reference evidence="2 3" key="1">
    <citation type="journal article" date="2019" name="New Phytol.">
        <title>Comparative genomics reveals unique wood-decay strategies and fruiting body development in the Schizophyllaceae.</title>
        <authorList>
            <person name="Almasi E."/>
            <person name="Sahu N."/>
            <person name="Krizsan K."/>
            <person name="Balint B."/>
            <person name="Kovacs G.M."/>
            <person name="Kiss B."/>
            <person name="Cseklye J."/>
            <person name="Drula E."/>
            <person name="Henrissat B."/>
            <person name="Nagy I."/>
            <person name="Chovatia M."/>
            <person name="Adam C."/>
            <person name="LaButti K."/>
            <person name="Lipzen A."/>
            <person name="Riley R."/>
            <person name="Grigoriev I.V."/>
            <person name="Nagy L.G."/>
        </authorList>
    </citation>
    <scope>NUCLEOTIDE SEQUENCE [LARGE SCALE GENOMIC DNA]</scope>
    <source>
        <strain evidence="2 3">NL-1724</strain>
    </source>
</reference>
<dbReference type="AlphaFoldDB" id="A0A550BV11"/>
<feature type="compositionally biased region" description="Low complexity" evidence="1">
    <location>
        <begin position="449"/>
        <end position="463"/>
    </location>
</feature>
<gene>
    <name evidence="2" type="ORF">BD626DRAFT_575809</name>
</gene>
<dbReference type="EMBL" id="VDMD01000072">
    <property type="protein sequence ID" value="TRM56346.1"/>
    <property type="molecule type" value="Genomic_DNA"/>
</dbReference>
<dbReference type="Proteomes" id="UP000320762">
    <property type="component" value="Unassembled WGS sequence"/>
</dbReference>
<name>A0A550BV11_9AGAR</name>
<feature type="region of interest" description="Disordered" evidence="1">
    <location>
        <begin position="370"/>
        <end position="463"/>
    </location>
</feature>
<dbReference type="OrthoDB" id="2980832at2759"/>
<feature type="compositionally biased region" description="Pro residues" evidence="1">
    <location>
        <begin position="7"/>
        <end position="17"/>
    </location>
</feature>